<accession>A0A7X9WYF1</accession>
<feature type="transmembrane region" description="Helical" evidence="1">
    <location>
        <begin position="46"/>
        <end position="68"/>
    </location>
</feature>
<keyword evidence="3" id="KW-1185">Reference proteome</keyword>
<keyword evidence="1" id="KW-1133">Transmembrane helix</keyword>
<gene>
    <name evidence="2" type="ORF">HHL08_19040</name>
</gene>
<proteinExistence type="predicted"/>
<keyword evidence="1" id="KW-0812">Transmembrane</keyword>
<sequence>MVEARAAEKAHADALYWRIRLVCIETLLLGTLVLIAGLIIGEPVKLVLRAAIIIAAGCLASGMLLIGLSNATNSAWKRLKLLGRRP</sequence>
<dbReference type="EMBL" id="JABBFV010000017">
    <property type="protein sequence ID" value="NML12210.1"/>
    <property type="molecule type" value="Genomic_DNA"/>
</dbReference>
<keyword evidence="1" id="KW-0472">Membrane</keyword>
<reference evidence="2 3" key="1">
    <citation type="submission" date="2020-04" db="EMBL/GenBank/DDBJ databases">
        <title>Sphingobium sp. AR-3-1 isolated from Arctic soil.</title>
        <authorList>
            <person name="Dahal R.H."/>
            <person name="Chaudhary D.K."/>
        </authorList>
    </citation>
    <scope>NUCLEOTIDE SEQUENCE [LARGE SCALE GENOMIC DNA]</scope>
    <source>
        <strain evidence="2 3">AR-3-1</strain>
    </source>
</reference>
<evidence type="ECO:0000313" key="3">
    <source>
        <dbReference type="Proteomes" id="UP000519023"/>
    </source>
</evidence>
<name>A0A7X9WYF1_9SPHN</name>
<dbReference type="AlphaFoldDB" id="A0A7X9WYF1"/>
<protein>
    <submittedName>
        <fullName evidence="2">Uncharacterized protein</fullName>
    </submittedName>
</protein>
<dbReference type="Proteomes" id="UP000519023">
    <property type="component" value="Unassembled WGS sequence"/>
</dbReference>
<comment type="caution">
    <text evidence="2">The sequence shown here is derived from an EMBL/GenBank/DDBJ whole genome shotgun (WGS) entry which is preliminary data.</text>
</comment>
<evidence type="ECO:0000256" key="1">
    <source>
        <dbReference type="SAM" id="Phobius"/>
    </source>
</evidence>
<evidence type="ECO:0000313" key="2">
    <source>
        <dbReference type="EMBL" id="NML12210.1"/>
    </source>
</evidence>
<feature type="transmembrane region" description="Helical" evidence="1">
    <location>
        <begin position="21"/>
        <end position="40"/>
    </location>
</feature>
<organism evidence="2 3">
    <name type="scientific">Sphingobium psychrophilum</name>
    <dbReference type="NCBI Taxonomy" id="2728834"/>
    <lineage>
        <taxon>Bacteria</taxon>
        <taxon>Pseudomonadati</taxon>
        <taxon>Pseudomonadota</taxon>
        <taxon>Alphaproteobacteria</taxon>
        <taxon>Sphingomonadales</taxon>
        <taxon>Sphingomonadaceae</taxon>
        <taxon>Sphingobium</taxon>
    </lineage>
</organism>